<dbReference type="PANTHER" id="PTHR33119">
    <property type="entry name" value="IFI3P"/>
    <property type="match status" value="1"/>
</dbReference>
<dbReference type="InterPro" id="IPR049207">
    <property type="entry name" value="DUF4246_N"/>
</dbReference>
<sequence length="563" mass="65541">MSASISNSVEKRVVGRLSPFPHPWFTNWAPNAPPAQPLNHWRMQEMSNAIRSKPDWQRKYKDVEISRKWRNEIRQQYPDLDLMDKMFDYVLEELKWVEKMENEYPGMKTSGFVMECDDRIVSSVTAIDETTRHKFVQQVQSLHDSFGEEIDYHPGSKNQVIDLIHPSLFPVQYGTTVTKDDKGDYKIAEFSSDIPMAKDMTENSEFGVSKKFQWLPTPLTLNNKTGLFQFSSYINNLHPVQHKELYNTLETIFNKTLPGLNFTLARFASPVYERVDEDVYTNPYQTHGKESMWDHMNALEEAADADPSIDFEDEWKLRVSKYMREIFSPYNKDPETVNFDLKEFGEVKVITKIATIELTPEDPVYEGGSWHVEGTVNEDIVATIIYYFDSENITTSKLSFRTGFGEPMYEQGDDLGVEFIFGLQEEQLLVRNIGEVTSETNKVVIWPNLFQHHVERFELADKSKKGHRKIMCFFICDPYNDQVLATDKVPMQRKDWWDDATLGMTDEEKAKISKASDGKLLQTLEQAFKIREELMAERAIDAELDPDDYSEMAYRTFFNLCEH</sequence>
<evidence type="ECO:0000313" key="3">
    <source>
        <dbReference type="EMBL" id="ONH66703.1"/>
    </source>
</evidence>
<dbReference type="VEuPathDB" id="FungiDB:BON22_3575"/>
<feature type="domain" description="DUF4246" evidence="1">
    <location>
        <begin position="84"/>
        <end position="499"/>
    </location>
</feature>
<dbReference type="Proteomes" id="UP000189513">
    <property type="component" value="Unassembled WGS sequence"/>
</dbReference>
<dbReference type="STRING" id="36022.A0A1V2L4A8"/>
<name>A0A1V2L4A8_CYBFA</name>
<evidence type="ECO:0000259" key="1">
    <source>
        <dbReference type="Pfam" id="PF14033"/>
    </source>
</evidence>
<feature type="domain" description="DUF4246" evidence="2">
    <location>
        <begin position="18"/>
        <end position="72"/>
    </location>
</feature>
<accession>A0A1V2L4A8</accession>
<dbReference type="InterPro" id="IPR049192">
    <property type="entry name" value="DUF4246_C"/>
</dbReference>
<gene>
    <name evidence="3" type="ORF">BON22_3575</name>
</gene>
<dbReference type="OMA" id="MLNERIC"/>
<evidence type="ECO:0000313" key="4">
    <source>
        <dbReference type="Proteomes" id="UP000189513"/>
    </source>
</evidence>
<dbReference type="PANTHER" id="PTHR33119:SF1">
    <property type="entry name" value="FE2OG DIOXYGENASE DOMAIN-CONTAINING PROTEIN"/>
    <property type="match status" value="1"/>
</dbReference>
<reference evidence="4" key="1">
    <citation type="journal article" date="2017" name="Genome Announc.">
        <title>Genome sequences of Cyberlindnera fabianii 65, Pichia kudriavzevii 129, and Saccharomyces cerevisiae 131 isolated from fermented masau fruits in Zimbabwe.</title>
        <authorList>
            <person name="van Rijswijck I.M.H."/>
            <person name="Derks M.F.L."/>
            <person name="Abee T."/>
            <person name="de Ridder D."/>
            <person name="Smid E.J."/>
        </authorList>
    </citation>
    <scope>NUCLEOTIDE SEQUENCE [LARGE SCALE GENOMIC DNA]</scope>
    <source>
        <strain evidence="4">65</strain>
    </source>
</reference>
<dbReference type="AlphaFoldDB" id="A0A1V2L4A8"/>
<dbReference type="Pfam" id="PF21666">
    <property type="entry name" value="DUF4246_N"/>
    <property type="match status" value="1"/>
</dbReference>
<comment type="caution">
    <text evidence="3">The sequence shown here is derived from an EMBL/GenBank/DDBJ whole genome shotgun (WGS) entry which is preliminary data.</text>
</comment>
<organism evidence="3 4">
    <name type="scientific">Cyberlindnera fabianii</name>
    <name type="common">Yeast</name>
    <name type="synonym">Hansenula fabianii</name>
    <dbReference type="NCBI Taxonomy" id="36022"/>
    <lineage>
        <taxon>Eukaryota</taxon>
        <taxon>Fungi</taxon>
        <taxon>Dikarya</taxon>
        <taxon>Ascomycota</taxon>
        <taxon>Saccharomycotina</taxon>
        <taxon>Saccharomycetes</taxon>
        <taxon>Phaffomycetales</taxon>
        <taxon>Phaffomycetaceae</taxon>
        <taxon>Cyberlindnera</taxon>
    </lineage>
</organism>
<dbReference type="EMBL" id="MPUK01000006">
    <property type="protein sequence ID" value="ONH66703.1"/>
    <property type="molecule type" value="Genomic_DNA"/>
</dbReference>
<dbReference type="Pfam" id="PF14033">
    <property type="entry name" value="DUF4246"/>
    <property type="match status" value="1"/>
</dbReference>
<proteinExistence type="predicted"/>
<evidence type="ECO:0000259" key="2">
    <source>
        <dbReference type="Pfam" id="PF21666"/>
    </source>
</evidence>
<keyword evidence="4" id="KW-1185">Reference proteome</keyword>
<protein>
    <submittedName>
        <fullName evidence="3">Uncharacterized protein</fullName>
    </submittedName>
</protein>
<dbReference type="InterPro" id="IPR025340">
    <property type="entry name" value="DUF4246"/>
</dbReference>